<feature type="transmembrane region" description="Helical" evidence="1">
    <location>
        <begin position="40"/>
        <end position="62"/>
    </location>
</feature>
<evidence type="ECO:0000313" key="3">
    <source>
        <dbReference type="Proteomes" id="UP000580718"/>
    </source>
</evidence>
<proteinExistence type="predicted"/>
<protein>
    <submittedName>
        <fullName evidence="2">Putative membrane protein</fullName>
    </submittedName>
</protein>
<keyword evidence="1" id="KW-0472">Membrane</keyword>
<dbReference type="Proteomes" id="UP000580718">
    <property type="component" value="Unassembled WGS sequence"/>
</dbReference>
<keyword evidence="1" id="KW-1133">Transmembrane helix</keyword>
<comment type="caution">
    <text evidence="2">The sequence shown here is derived from an EMBL/GenBank/DDBJ whole genome shotgun (WGS) entry which is preliminary data.</text>
</comment>
<dbReference type="AlphaFoldDB" id="A0A839Y0D9"/>
<accession>A0A839Y0D9</accession>
<evidence type="ECO:0000256" key="1">
    <source>
        <dbReference type="SAM" id="Phobius"/>
    </source>
</evidence>
<reference evidence="2 3" key="1">
    <citation type="submission" date="2020-08" db="EMBL/GenBank/DDBJ databases">
        <title>Sequencing the genomes of 1000 actinobacteria strains.</title>
        <authorList>
            <person name="Klenk H.-P."/>
        </authorList>
    </citation>
    <scope>NUCLEOTIDE SEQUENCE [LARGE SCALE GENOMIC DNA]</scope>
    <source>
        <strain evidence="2 3">DSM 16678</strain>
    </source>
</reference>
<gene>
    <name evidence="2" type="ORF">FHX36_002433</name>
</gene>
<keyword evidence="1" id="KW-0812">Transmembrane</keyword>
<dbReference type="EMBL" id="JACIBU010000001">
    <property type="protein sequence ID" value="MBB3676698.1"/>
    <property type="molecule type" value="Genomic_DNA"/>
</dbReference>
<name>A0A839Y0D9_9ACTN</name>
<organism evidence="2 3">
    <name type="scientific">Modestobacter versicolor</name>
    <dbReference type="NCBI Taxonomy" id="429133"/>
    <lineage>
        <taxon>Bacteria</taxon>
        <taxon>Bacillati</taxon>
        <taxon>Actinomycetota</taxon>
        <taxon>Actinomycetes</taxon>
        <taxon>Geodermatophilales</taxon>
        <taxon>Geodermatophilaceae</taxon>
        <taxon>Modestobacter</taxon>
    </lineage>
</organism>
<feature type="transmembrane region" description="Helical" evidence="1">
    <location>
        <begin position="83"/>
        <end position="105"/>
    </location>
</feature>
<evidence type="ECO:0000313" key="2">
    <source>
        <dbReference type="EMBL" id="MBB3676698.1"/>
    </source>
</evidence>
<dbReference type="RefSeq" id="WP_183513769.1">
    <property type="nucleotide sequence ID" value="NZ_JACIBU010000001.1"/>
</dbReference>
<sequence length="107" mass="10789">MTGPAETQPARTALAWQRTGLSVLVVAGLLARGAAVHEELLLVVPTALVAVAGLAVLGLLGPRRQRDAERAARAGADARAPRAAALLTGLVVLVAVCGLGAELVLRA</sequence>